<keyword evidence="3" id="KW-1185">Reference proteome</keyword>
<sequence length="617" mass="68651">MKHYLVLCVLHRLDRRTILSVVEIIRSRTVRLIIDTDEIVSSVLPGGVYEMRISYRTGRPQLVYSHPVDYDTQTTRLAVDRGLIGSGQHLPAAIKKLIHQHAGAISDWINLPNATDKYAPINEPYASLLWHEAASRRQDQQVLTGLIEGGLNQHQAEQYLQCYGVEAPAKLKSTPLSALPFVSRSAPVLKYPVSIVPEAPVSPLEMLLWLQEQADRGRTICDRTDVPSEFQLALNTCLENQWIKSDGQKIQLVSHALLQTNLREAFEALTANFFPTYSELEVEYAYSRLAGLQSSGAVTDLSHSLWQLVNQRVVMVSYSATSELTELLEQYSGLIQTLHWSPPEIITYSEHVIPALTQRLPHEQITAFYRASSLQGKTGRCFIVVDFELFTPSDLVVLFERLIADDQLILVSHYAMASYAHSRSFHTRQLQNYFPTVALNHDGEAFETTAASRAQIQEAVGQGHTIISDDFDIIAQINSSQKVSGPPKLVTPDGTYHKHQPVLFEPAGPRDFDSFIGVIISTTDKGLLVSAKGVVMHFTNDFVRNCRTSAAYAIDVAQAAKIGLSRGVLVTIRDHEVEKYLRDVGVEILQHYALPESSVPANSPTGQRITPSVEGHG</sequence>
<evidence type="ECO:0000313" key="3">
    <source>
        <dbReference type="Proteomes" id="UP001299876"/>
    </source>
</evidence>
<feature type="compositionally biased region" description="Polar residues" evidence="1">
    <location>
        <begin position="599"/>
        <end position="610"/>
    </location>
</feature>
<feature type="region of interest" description="Disordered" evidence="1">
    <location>
        <begin position="598"/>
        <end position="617"/>
    </location>
</feature>
<protein>
    <submittedName>
        <fullName evidence="2">Uncharacterized protein</fullName>
    </submittedName>
</protein>
<reference evidence="2 3" key="1">
    <citation type="submission" date="2022-02" db="EMBL/GenBank/DDBJ databases">
        <title>Comparative genomics of the first Antarctic Pseudomonas spp. capable of biotransforming 2,4,6-Trinitrotoluene.</title>
        <authorList>
            <person name="Cabrera M.A."/>
            <person name="Marquez S.L."/>
            <person name="Perez-Donoso J.M."/>
        </authorList>
    </citation>
    <scope>NUCLEOTIDE SEQUENCE [LARGE SCALE GENOMIC DNA]</scope>
    <source>
        <strain evidence="2 3">TNT19</strain>
    </source>
</reference>
<gene>
    <name evidence="2" type="ORF">L9059_05820</name>
</gene>
<dbReference type="Proteomes" id="UP001299876">
    <property type="component" value="Unassembled WGS sequence"/>
</dbReference>
<organism evidence="2 3">
    <name type="scientific">Pseudomonas violetae</name>
    <dbReference type="NCBI Taxonomy" id="2915813"/>
    <lineage>
        <taxon>Bacteria</taxon>
        <taxon>Pseudomonadati</taxon>
        <taxon>Pseudomonadota</taxon>
        <taxon>Gammaproteobacteria</taxon>
        <taxon>Pseudomonadales</taxon>
        <taxon>Pseudomonadaceae</taxon>
        <taxon>Pseudomonas</taxon>
    </lineage>
</organism>
<accession>A0ABT0EVD8</accession>
<name>A0ABT0EVD8_9PSED</name>
<proteinExistence type="predicted"/>
<evidence type="ECO:0000256" key="1">
    <source>
        <dbReference type="SAM" id="MobiDB-lite"/>
    </source>
</evidence>
<comment type="caution">
    <text evidence="2">The sequence shown here is derived from an EMBL/GenBank/DDBJ whole genome shotgun (WGS) entry which is preliminary data.</text>
</comment>
<dbReference type="EMBL" id="JAKNRW010000003">
    <property type="protein sequence ID" value="MCK1789710.1"/>
    <property type="molecule type" value="Genomic_DNA"/>
</dbReference>
<dbReference type="RefSeq" id="WP_247289112.1">
    <property type="nucleotide sequence ID" value="NZ_JAKNRW010000003.1"/>
</dbReference>
<evidence type="ECO:0000313" key="2">
    <source>
        <dbReference type="EMBL" id="MCK1789710.1"/>
    </source>
</evidence>